<reference evidence="2 3" key="2">
    <citation type="journal article" date="2018" name="Nature">
        <title>Mutant phenotypes for thousands of bacterial genes of unknown function.</title>
        <authorList>
            <person name="Price M.N."/>
            <person name="Wetmore K.M."/>
            <person name="Waters R.J."/>
            <person name="Callaghan M."/>
            <person name="Ray J."/>
            <person name="Liu H."/>
            <person name="Kuehl J.V."/>
            <person name="Melnyk R.A."/>
            <person name="Lamson J.S."/>
            <person name="Suh Y."/>
            <person name="Carlson H.K."/>
            <person name="Esquivel Z."/>
            <person name="Sadeeshkumar H."/>
            <person name="Chakraborty R."/>
            <person name="Zane G.M."/>
            <person name="Rubin B.E."/>
            <person name="Wall J.D."/>
            <person name="Visel A."/>
            <person name="Bristow J."/>
            <person name="Blow M.J."/>
            <person name="Arkin A.P."/>
            <person name="Deutschbauer A.M."/>
        </authorList>
    </citation>
    <scope>NUCLEOTIDE SEQUENCE [LARGE SCALE GENOMIC DNA]</scope>
    <source>
        <strain evidence="2 3">FW300-N1B4</strain>
    </source>
</reference>
<name>A0A166QRY4_PSEFL</name>
<dbReference type="Proteomes" id="UP000076489">
    <property type="component" value="Unassembled WGS sequence"/>
</dbReference>
<protein>
    <recommendedName>
        <fullName evidence="4">Transmembrane protein</fullName>
    </recommendedName>
</protein>
<dbReference type="AlphaFoldDB" id="A0A166QRY4"/>
<gene>
    <name evidence="2" type="ORF">A1D17_04285</name>
</gene>
<dbReference type="EMBL" id="LUKJ01000002">
    <property type="protein sequence ID" value="KZN20769.1"/>
    <property type="molecule type" value="Genomic_DNA"/>
</dbReference>
<feature type="transmembrane region" description="Helical" evidence="1">
    <location>
        <begin position="183"/>
        <end position="202"/>
    </location>
</feature>
<proteinExistence type="predicted"/>
<reference evidence="3" key="1">
    <citation type="submission" date="2016-03" db="EMBL/GenBank/DDBJ databases">
        <authorList>
            <person name="Ray J."/>
            <person name="Price M."/>
            <person name="Deutschbauer A."/>
        </authorList>
    </citation>
    <scope>NUCLEOTIDE SEQUENCE [LARGE SCALE GENOMIC DNA]</scope>
    <source>
        <strain evidence="3">FW300-N1B4</strain>
    </source>
</reference>
<keyword evidence="1" id="KW-0812">Transmembrane</keyword>
<sequence>MDQTPIKYTPLGEPIVIDGQEVIVFRDVLGAESTRKGGEKEVFTVIEPASPSGRPAILIDENELNRMREDYPGIKVFGLWQILFHNEKVTLGTEVVVYPLDDNEGAYIRLDRNRDLYSASSIISSGEYVDNFISELAGVVDFVLAEDAIRLEVDLSQLKLPKTPAFTRPELHAKHRHEEMRRWSVVAMFAVAVLVVSGGINYKLYNNYKTKMAEYQARKTLINDLDIRAAGLRRERLAVLPNNGLVLDRLLAIFRLDPKATTPLIGNKVTSFATEHRLLTSPNLTIDIGKAVEGVTSELNNRMAFELVVSPDPVIKGERK</sequence>
<dbReference type="RefSeq" id="WP_063340813.1">
    <property type="nucleotide sequence ID" value="NZ_LUKJ01000002.1"/>
</dbReference>
<keyword evidence="1" id="KW-1133">Transmembrane helix</keyword>
<accession>A0A166QRY4</accession>
<evidence type="ECO:0008006" key="4">
    <source>
        <dbReference type="Google" id="ProtNLM"/>
    </source>
</evidence>
<evidence type="ECO:0000313" key="3">
    <source>
        <dbReference type="Proteomes" id="UP000076489"/>
    </source>
</evidence>
<evidence type="ECO:0000256" key="1">
    <source>
        <dbReference type="SAM" id="Phobius"/>
    </source>
</evidence>
<organism evidence="2 3">
    <name type="scientific">Pseudomonas fluorescens</name>
    <dbReference type="NCBI Taxonomy" id="294"/>
    <lineage>
        <taxon>Bacteria</taxon>
        <taxon>Pseudomonadati</taxon>
        <taxon>Pseudomonadota</taxon>
        <taxon>Gammaproteobacteria</taxon>
        <taxon>Pseudomonadales</taxon>
        <taxon>Pseudomonadaceae</taxon>
        <taxon>Pseudomonas</taxon>
    </lineage>
</organism>
<keyword evidence="1" id="KW-0472">Membrane</keyword>
<dbReference type="OrthoDB" id="7023532at2"/>
<evidence type="ECO:0000313" key="2">
    <source>
        <dbReference type="EMBL" id="KZN20769.1"/>
    </source>
</evidence>
<comment type="caution">
    <text evidence="2">The sequence shown here is derived from an EMBL/GenBank/DDBJ whole genome shotgun (WGS) entry which is preliminary data.</text>
</comment>